<keyword evidence="1" id="KW-1133">Transmembrane helix</keyword>
<protein>
    <submittedName>
        <fullName evidence="2">Uncharacterized protein</fullName>
    </submittedName>
</protein>
<accession>A0A1F5T408</accession>
<dbReference type="Proteomes" id="UP000179001">
    <property type="component" value="Unassembled WGS sequence"/>
</dbReference>
<organism evidence="2 3">
    <name type="scientific">Candidatus Falkowbacteria bacterium RIFOXYC2_FULL_36_12</name>
    <dbReference type="NCBI Taxonomy" id="1798002"/>
    <lineage>
        <taxon>Bacteria</taxon>
        <taxon>Candidatus Falkowiibacteriota</taxon>
    </lineage>
</organism>
<evidence type="ECO:0000313" key="2">
    <source>
        <dbReference type="EMBL" id="OGF33463.1"/>
    </source>
</evidence>
<feature type="transmembrane region" description="Helical" evidence="1">
    <location>
        <begin position="97"/>
        <end position="120"/>
    </location>
</feature>
<gene>
    <name evidence="2" type="ORF">A2478_02100</name>
</gene>
<keyword evidence="1" id="KW-0812">Transmembrane</keyword>
<comment type="caution">
    <text evidence="2">The sequence shown here is derived from an EMBL/GenBank/DDBJ whole genome shotgun (WGS) entry which is preliminary data.</text>
</comment>
<name>A0A1F5T408_9BACT</name>
<dbReference type="AlphaFoldDB" id="A0A1F5T408"/>
<keyword evidence="1" id="KW-0472">Membrane</keyword>
<reference evidence="2 3" key="1">
    <citation type="journal article" date="2016" name="Nat. Commun.">
        <title>Thousands of microbial genomes shed light on interconnected biogeochemical processes in an aquifer system.</title>
        <authorList>
            <person name="Anantharaman K."/>
            <person name="Brown C.T."/>
            <person name="Hug L.A."/>
            <person name="Sharon I."/>
            <person name="Castelle C.J."/>
            <person name="Probst A.J."/>
            <person name="Thomas B.C."/>
            <person name="Singh A."/>
            <person name="Wilkins M.J."/>
            <person name="Karaoz U."/>
            <person name="Brodie E.L."/>
            <person name="Williams K.H."/>
            <person name="Hubbard S.S."/>
            <person name="Banfield J.F."/>
        </authorList>
    </citation>
    <scope>NUCLEOTIDE SEQUENCE [LARGE SCALE GENOMIC DNA]</scope>
</reference>
<feature type="transmembrane region" description="Helical" evidence="1">
    <location>
        <begin position="55"/>
        <end position="76"/>
    </location>
</feature>
<dbReference type="InterPro" id="IPR043993">
    <property type="entry name" value="T4SS_pilin"/>
</dbReference>
<dbReference type="Pfam" id="PF18895">
    <property type="entry name" value="T4SS_pilin"/>
    <property type="match status" value="1"/>
</dbReference>
<dbReference type="EMBL" id="MFGJ01000001">
    <property type="protein sequence ID" value="OGF33463.1"/>
    <property type="molecule type" value="Genomic_DNA"/>
</dbReference>
<proteinExistence type="predicted"/>
<evidence type="ECO:0000256" key="1">
    <source>
        <dbReference type="SAM" id="Phobius"/>
    </source>
</evidence>
<sequence>MKKILIFLFLFVLVFLTLQISPVLAGTTERTIESELGKFGDTGYGSEEATPLPLLVGRIISVVLGLLGIVLLFIIIRGGFMYMTAGGDPNQTQKAKSWIINGVIGLVICFTSYMLSSYIVGRLMEDVLQVTLL</sequence>
<evidence type="ECO:0000313" key="3">
    <source>
        <dbReference type="Proteomes" id="UP000179001"/>
    </source>
</evidence>
<dbReference type="STRING" id="1798002.A2478_02100"/>